<organism evidence="3 4">
    <name type="scientific">Methylocella silvestris (strain DSM 15510 / CIP 108128 / LMG 27833 / NCIMB 13906 / BL2)</name>
    <dbReference type="NCBI Taxonomy" id="395965"/>
    <lineage>
        <taxon>Bacteria</taxon>
        <taxon>Pseudomonadati</taxon>
        <taxon>Pseudomonadota</taxon>
        <taxon>Alphaproteobacteria</taxon>
        <taxon>Hyphomicrobiales</taxon>
        <taxon>Beijerinckiaceae</taxon>
        <taxon>Methylocella</taxon>
    </lineage>
</organism>
<feature type="compositionally biased region" description="Basic and acidic residues" evidence="1">
    <location>
        <begin position="7"/>
        <end position="25"/>
    </location>
</feature>
<feature type="transmembrane region" description="Helical" evidence="2">
    <location>
        <begin position="65"/>
        <end position="82"/>
    </location>
</feature>
<accession>B8EM27</accession>
<sequence>MAPYDFGDSREDLSSTYTAEEKDLISDSDDESYPAEQALSGDPAPAAGESGVLHLARDGVTRQPVGPILIAAMVGCLIGYLAHARS</sequence>
<dbReference type="AlphaFoldDB" id="B8EM27"/>
<evidence type="ECO:0000256" key="1">
    <source>
        <dbReference type="SAM" id="MobiDB-lite"/>
    </source>
</evidence>
<proteinExistence type="predicted"/>
<evidence type="ECO:0000313" key="4">
    <source>
        <dbReference type="Proteomes" id="UP000002257"/>
    </source>
</evidence>
<dbReference type="STRING" id="395965.Msil_2488"/>
<dbReference type="KEGG" id="msl:Msil_2488"/>
<reference evidence="3 4" key="1">
    <citation type="journal article" date="2010" name="J. Bacteriol.">
        <title>Complete genome sequence of the aerobic facultative methanotroph Methylocella silvestris BL2.</title>
        <authorList>
            <person name="Chen Y."/>
            <person name="Crombie A."/>
            <person name="Rahman M.T."/>
            <person name="Dedysh S.N."/>
            <person name="Liesack W."/>
            <person name="Stott M.B."/>
            <person name="Alam M."/>
            <person name="Theisen A.R."/>
            <person name="Murrell J.C."/>
            <person name="Dunfield P.F."/>
        </authorList>
    </citation>
    <scope>NUCLEOTIDE SEQUENCE [LARGE SCALE GENOMIC DNA]</scope>
    <source>
        <strain evidence="4">DSM 15510 / CIP 108128 / LMG 27833 / NCIMB 13906 / BL2</strain>
    </source>
</reference>
<keyword evidence="2" id="KW-1133">Transmembrane helix</keyword>
<keyword evidence="2" id="KW-0472">Membrane</keyword>
<protein>
    <submittedName>
        <fullName evidence="3">Uncharacterized protein</fullName>
    </submittedName>
</protein>
<feature type="region of interest" description="Disordered" evidence="1">
    <location>
        <begin position="1"/>
        <end position="49"/>
    </location>
</feature>
<dbReference type="Proteomes" id="UP000002257">
    <property type="component" value="Chromosome"/>
</dbReference>
<dbReference type="EMBL" id="CP001280">
    <property type="protein sequence ID" value="ACK51416.1"/>
    <property type="molecule type" value="Genomic_DNA"/>
</dbReference>
<dbReference type="HOGENOM" id="CLU_2494373_0_0_5"/>
<keyword evidence="4" id="KW-1185">Reference proteome</keyword>
<gene>
    <name evidence="3" type="ordered locus">Msil_2488</name>
</gene>
<evidence type="ECO:0000256" key="2">
    <source>
        <dbReference type="SAM" id="Phobius"/>
    </source>
</evidence>
<name>B8EM27_METSB</name>
<keyword evidence="2" id="KW-0812">Transmembrane</keyword>
<evidence type="ECO:0000313" key="3">
    <source>
        <dbReference type="EMBL" id="ACK51416.1"/>
    </source>
</evidence>